<feature type="compositionally biased region" description="Basic and acidic residues" evidence="1">
    <location>
        <begin position="28"/>
        <end position="40"/>
    </location>
</feature>
<reference evidence="2" key="1">
    <citation type="submission" date="2018-11" db="EMBL/GenBank/DDBJ databases">
        <authorList>
            <consortium name="Pathogen Informatics"/>
        </authorList>
    </citation>
    <scope>NUCLEOTIDE SEQUENCE</scope>
</reference>
<sequence>MLALRGWRDRDCDGIPDHLDPDDDNDGFFDKKQDSDRDGILNEYDDDDDNDGIPDLEDEDANGDGSIDCVVKDSDRDGIPDHVDLDDDNDGVHDLKDSNHPLYNFFSDSDKVSCPLKSEAFTLIFTHPNFEGLTRGLHFS</sequence>
<dbReference type="InterPro" id="IPR028974">
    <property type="entry name" value="TSP_type-3_rpt"/>
</dbReference>
<name>A0A3S5FFZ3_9PLAT</name>
<dbReference type="GO" id="GO:0005509">
    <property type="term" value="F:calcium ion binding"/>
    <property type="evidence" value="ECO:0007669"/>
    <property type="project" value="InterPro"/>
</dbReference>
<evidence type="ECO:0000313" key="2">
    <source>
        <dbReference type="EMBL" id="VEL34910.1"/>
    </source>
</evidence>
<dbReference type="Proteomes" id="UP000784294">
    <property type="component" value="Unassembled WGS sequence"/>
</dbReference>
<comment type="caution">
    <text evidence="2">The sequence shown here is derived from an EMBL/GenBank/DDBJ whole genome shotgun (WGS) entry which is preliminary data.</text>
</comment>
<gene>
    <name evidence="2" type="ORF">PXEA_LOCUS28350</name>
</gene>
<evidence type="ECO:0000256" key="1">
    <source>
        <dbReference type="SAM" id="MobiDB-lite"/>
    </source>
</evidence>
<feature type="compositionally biased region" description="Basic and acidic residues" evidence="1">
    <location>
        <begin position="1"/>
        <end position="19"/>
    </location>
</feature>
<feature type="region of interest" description="Disordered" evidence="1">
    <location>
        <begin position="1"/>
        <end position="67"/>
    </location>
</feature>
<keyword evidence="3" id="KW-1185">Reference proteome</keyword>
<dbReference type="AlphaFoldDB" id="A0A3S5FFZ3"/>
<dbReference type="SUPFAM" id="SSF103647">
    <property type="entry name" value="TSP type-3 repeat"/>
    <property type="match status" value="1"/>
</dbReference>
<evidence type="ECO:0000313" key="3">
    <source>
        <dbReference type="Proteomes" id="UP000784294"/>
    </source>
</evidence>
<accession>A0A3S5FFZ3</accession>
<dbReference type="EMBL" id="CAAALY010248667">
    <property type="protein sequence ID" value="VEL34910.1"/>
    <property type="molecule type" value="Genomic_DNA"/>
</dbReference>
<protein>
    <submittedName>
        <fullName evidence="2">Uncharacterized protein</fullName>
    </submittedName>
</protein>
<dbReference type="Gene3D" id="4.10.1080.10">
    <property type="entry name" value="TSP type-3 repeat"/>
    <property type="match status" value="1"/>
</dbReference>
<proteinExistence type="predicted"/>
<feature type="compositionally biased region" description="Acidic residues" evidence="1">
    <location>
        <begin position="43"/>
        <end position="62"/>
    </location>
</feature>
<organism evidence="2 3">
    <name type="scientific">Protopolystoma xenopodis</name>
    <dbReference type="NCBI Taxonomy" id="117903"/>
    <lineage>
        <taxon>Eukaryota</taxon>
        <taxon>Metazoa</taxon>
        <taxon>Spiralia</taxon>
        <taxon>Lophotrochozoa</taxon>
        <taxon>Platyhelminthes</taxon>
        <taxon>Monogenea</taxon>
        <taxon>Polyopisthocotylea</taxon>
        <taxon>Polystomatidea</taxon>
        <taxon>Polystomatidae</taxon>
        <taxon>Protopolystoma</taxon>
    </lineage>
</organism>